<accession>A0A443SVE7</accession>
<evidence type="ECO:0000313" key="2">
    <source>
        <dbReference type="Proteomes" id="UP000288716"/>
    </source>
</evidence>
<evidence type="ECO:0000313" key="1">
    <source>
        <dbReference type="EMBL" id="RWS31501.1"/>
    </source>
</evidence>
<organism evidence="1 2">
    <name type="scientific">Leptotrombidium deliense</name>
    <dbReference type="NCBI Taxonomy" id="299467"/>
    <lineage>
        <taxon>Eukaryota</taxon>
        <taxon>Metazoa</taxon>
        <taxon>Ecdysozoa</taxon>
        <taxon>Arthropoda</taxon>
        <taxon>Chelicerata</taxon>
        <taxon>Arachnida</taxon>
        <taxon>Acari</taxon>
        <taxon>Acariformes</taxon>
        <taxon>Trombidiformes</taxon>
        <taxon>Prostigmata</taxon>
        <taxon>Anystina</taxon>
        <taxon>Parasitengona</taxon>
        <taxon>Trombiculoidea</taxon>
        <taxon>Trombiculidae</taxon>
        <taxon>Leptotrombidium</taxon>
    </lineage>
</organism>
<dbReference type="PANTHER" id="PTHR19964:SF92">
    <property type="entry name" value="PATJ HOMOLOG"/>
    <property type="match status" value="1"/>
</dbReference>
<dbReference type="InterPro" id="IPR036892">
    <property type="entry name" value="L27_dom_sf"/>
</dbReference>
<protein>
    <submittedName>
        <fullName evidence="1">Multiple PDZ domain protein-like protein</fullName>
    </submittedName>
</protein>
<dbReference type="OrthoDB" id="6022242at2759"/>
<reference evidence="1 2" key="1">
    <citation type="journal article" date="2018" name="Gigascience">
        <title>Genomes of trombidid mites reveal novel predicted allergens and laterally-transferred genes associated with secondary metabolism.</title>
        <authorList>
            <person name="Dong X."/>
            <person name="Chaisiri K."/>
            <person name="Xia D."/>
            <person name="Armstrong S.D."/>
            <person name="Fang Y."/>
            <person name="Donnelly M.J."/>
            <person name="Kadowaki T."/>
            <person name="McGarry J.W."/>
            <person name="Darby A.C."/>
            <person name="Makepeace B.L."/>
        </authorList>
    </citation>
    <scope>NUCLEOTIDE SEQUENCE [LARGE SCALE GENOMIC DNA]</scope>
    <source>
        <strain evidence="1">UoL-UT</strain>
    </source>
</reference>
<dbReference type="AlphaFoldDB" id="A0A443SVE7"/>
<gene>
    <name evidence="1" type="ORF">B4U80_07442</name>
</gene>
<dbReference type="Proteomes" id="UP000288716">
    <property type="component" value="Unassembled WGS sequence"/>
</dbReference>
<dbReference type="InterPro" id="IPR036034">
    <property type="entry name" value="PDZ_sf"/>
</dbReference>
<dbReference type="SUPFAM" id="SSF101288">
    <property type="entry name" value="L27 domain"/>
    <property type="match status" value="1"/>
</dbReference>
<comment type="caution">
    <text evidence="1">The sequence shown here is derived from an EMBL/GenBank/DDBJ whole genome shotgun (WGS) entry which is preliminary data.</text>
</comment>
<dbReference type="STRING" id="299467.A0A443SVE7"/>
<dbReference type="Gene3D" id="1.10.287.650">
    <property type="entry name" value="L27 domain"/>
    <property type="match status" value="1"/>
</dbReference>
<keyword evidence="2" id="KW-1185">Reference proteome</keyword>
<dbReference type="Gene3D" id="2.30.42.10">
    <property type="match status" value="1"/>
</dbReference>
<dbReference type="PANTHER" id="PTHR19964">
    <property type="entry name" value="MULTIPLE PDZ DOMAIN PROTEIN"/>
    <property type="match status" value="1"/>
</dbReference>
<sequence>SVSLYREIIVLCLIVDIKEIERLLDNFKQNLKTDSDSNLKEDLNTILAVLKCPVFANIVTIKESVNELKHELSKHPSILPLDFDIVPSTGELLLNVPPDTSQLPLIASNSDSYEPSSDPEQNYDYDARPKLRRLKPPLKIAAVEPDYVNLSKELYLSKYEIEKESKAFNEAVKNAANGREISCIQLYKTEGCNLGFSVVGLSSESRGDLGIYVENIACNSIADSEDVFKYGKSN</sequence>
<dbReference type="SUPFAM" id="SSF50156">
    <property type="entry name" value="PDZ domain-like"/>
    <property type="match status" value="1"/>
</dbReference>
<dbReference type="InterPro" id="IPR051342">
    <property type="entry name" value="PDZ_scaffold"/>
</dbReference>
<name>A0A443SVE7_9ACAR</name>
<dbReference type="EMBL" id="NCKV01000147">
    <property type="protein sequence ID" value="RWS31501.1"/>
    <property type="molecule type" value="Genomic_DNA"/>
</dbReference>
<dbReference type="VEuPathDB" id="VectorBase:LDEU000543"/>
<proteinExistence type="predicted"/>
<feature type="non-terminal residue" evidence="1">
    <location>
        <position position="1"/>
    </location>
</feature>